<dbReference type="PROSITE" id="PS51257">
    <property type="entry name" value="PROKAR_LIPOPROTEIN"/>
    <property type="match status" value="1"/>
</dbReference>
<feature type="signal peptide" evidence="6">
    <location>
        <begin position="1"/>
        <end position="21"/>
    </location>
</feature>
<evidence type="ECO:0000256" key="5">
    <source>
        <dbReference type="ARBA" id="ARBA00023237"/>
    </source>
</evidence>
<gene>
    <name evidence="8" type="ORF">IRJ18_12275</name>
</gene>
<keyword evidence="3 6" id="KW-0732">Signal</keyword>
<comment type="subcellular location">
    <subcellularLocation>
        <location evidence="1">Cell outer membrane</location>
    </subcellularLocation>
</comment>
<proteinExistence type="inferred from homology"/>
<dbReference type="RefSeq" id="WP_194106490.1">
    <property type="nucleotide sequence ID" value="NZ_JADFFM010000001.1"/>
</dbReference>
<keyword evidence="4" id="KW-0472">Membrane</keyword>
<evidence type="ECO:0000256" key="6">
    <source>
        <dbReference type="SAM" id="SignalP"/>
    </source>
</evidence>
<protein>
    <submittedName>
        <fullName evidence="8">RagB/SusD family nutrient uptake outer membrane protein</fullName>
    </submittedName>
</protein>
<evidence type="ECO:0000256" key="2">
    <source>
        <dbReference type="ARBA" id="ARBA00006275"/>
    </source>
</evidence>
<sequence>MKTYIKYIAAVALCLSFTACKKSFLDVTSPSSVDDNFVTTTTTETFKSLSWCYANYRQSCIMGVYRWNDPIGSDAEYYPEDGSTNNLNAIGRSDQLSVDAVAGGFNGLYQTLALADRLATVIAAKPAYQADVAAGKTTDWTQLYGEAVTMRAFCYFQLTLHFGDVPYGYENTGADDYTLTSRFDIYDKLLDALKKVEPLMYNLGQGGITQERMSRTFADALIGQIALFSGGYQTIRTDVTGLYGNVAFTKKGNEANKCVYARRNDYLTYYQTAKTYLQKAIDNKGTSGLITGDTRGGGINNPFQLHFQNFANLTLSSESVFEIVNVSGALAATTSEYPYAFGRPSDGGSALAAPNKVFGALRIIPTVYYGEYLNADKRRDASVAVTASNGDGNEKMISFVPGSKSLGGIATNKWDDNRMNPPYVAAQRNSGINWPILRIADVILMLAEVKAELGENDAVTLVNQIRERAFGNAKYDIGALSGQALKDAVLKERKLELLGEGTRRWDMIRSGTYAERAIAIQQEMAATVADINTLGYHHFANGNDFPAYIYVKKVALTNPLTFDTPAADTTALGPVLNTATYPAWRGQYNYATLPSVASKVVGTTHNIAIQGLFRYINPASPEAAALVAAGYVKTNWGVDLASKFTVYQRNILSGITSAGDPPRIYWPIPSETISKSKGKVTNGYGLAQQ</sequence>
<comment type="similarity">
    <text evidence="2">Belongs to the SusD family.</text>
</comment>
<keyword evidence="9" id="KW-1185">Reference proteome</keyword>
<dbReference type="InterPro" id="IPR011990">
    <property type="entry name" value="TPR-like_helical_dom_sf"/>
</dbReference>
<evidence type="ECO:0000313" key="9">
    <source>
        <dbReference type="Proteomes" id="UP000632774"/>
    </source>
</evidence>
<evidence type="ECO:0000256" key="4">
    <source>
        <dbReference type="ARBA" id="ARBA00023136"/>
    </source>
</evidence>
<dbReference type="Gene3D" id="1.25.40.390">
    <property type="match status" value="1"/>
</dbReference>
<feature type="domain" description="RagB/SusD" evidence="7">
    <location>
        <begin position="401"/>
        <end position="678"/>
    </location>
</feature>
<keyword evidence="5" id="KW-0998">Cell outer membrane</keyword>
<dbReference type="SUPFAM" id="SSF48452">
    <property type="entry name" value="TPR-like"/>
    <property type="match status" value="1"/>
</dbReference>
<dbReference type="EMBL" id="JADFFM010000001">
    <property type="protein sequence ID" value="MBE9667140.1"/>
    <property type="molecule type" value="Genomic_DNA"/>
</dbReference>
<dbReference type="Pfam" id="PF07980">
    <property type="entry name" value="SusD_RagB"/>
    <property type="match status" value="1"/>
</dbReference>
<accession>A0ABR9XIW9</accession>
<evidence type="ECO:0000259" key="7">
    <source>
        <dbReference type="Pfam" id="PF07980"/>
    </source>
</evidence>
<evidence type="ECO:0000313" key="8">
    <source>
        <dbReference type="EMBL" id="MBE9667140.1"/>
    </source>
</evidence>
<evidence type="ECO:0000256" key="1">
    <source>
        <dbReference type="ARBA" id="ARBA00004442"/>
    </source>
</evidence>
<organism evidence="8 9">
    <name type="scientific">Mucilaginibacter boryungensis</name>
    <dbReference type="NCBI Taxonomy" id="768480"/>
    <lineage>
        <taxon>Bacteria</taxon>
        <taxon>Pseudomonadati</taxon>
        <taxon>Bacteroidota</taxon>
        <taxon>Sphingobacteriia</taxon>
        <taxon>Sphingobacteriales</taxon>
        <taxon>Sphingobacteriaceae</taxon>
        <taxon>Mucilaginibacter</taxon>
    </lineage>
</organism>
<reference evidence="8 9" key="1">
    <citation type="submission" date="2020-10" db="EMBL/GenBank/DDBJ databases">
        <title>Mucilaginibacter mali sp. nov., isolated from rhizosphere soil of apple orchard.</title>
        <authorList>
            <person name="Lee J.-S."/>
            <person name="Kim H.S."/>
            <person name="Kim J.-S."/>
        </authorList>
    </citation>
    <scope>NUCLEOTIDE SEQUENCE [LARGE SCALE GENOMIC DNA]</scope>
    <source>
        <strain evidence="8 9">KCTC 23157</strain>
    </source>
</reference>
<evidence type="ECO:0000256" key="3">
    <source>
        <dbReference type="ARBA" id="ARBA00022729"/>
    </source>
</evidence>
<dbReference type="InterPro" id="IPR012944">
    <property type="entry name" value="SusD_RagB_dom"/>
</dbReference>
<comment type="caution">
    <text evidence="8">The sequence shown here is derived from an EMBL/GenBank/DDBJ whole genome shotgun (WGS) entry which is preliminary data.</text>
</comment>
<name>A0ABR9XIW9_9SPHI</name>
<dbReference type="Proteomes" id="UP000632774">
    <property type="component" value="Unassembled WGS sequence"/>
</dbReference>
<feature type="chain" id="PRO_5047367043" evidence="6">
    <location>
        <begin position="22"/>
        <end position="689"/>
    </location>
</feature>